<dbReference type="AlphaFoldDB" id="A0A9D4BEQ5"/>
<dbReference type="InterPro" id="IPR001683">
    <property type="entry name" value="PX_dom"/>
</dbReference>
<gene>
    <name evidence="13" type="ORF">DPMN_075233</name>
</gene>
<evidence type="ECO:0000256" key="1">
    <source>
        <dbReference type="ARBA" id="ARBA00004177"/>
    </source>
</evidence>
<evidence type="ECO:0000256" key="9">
    <source>
        <dbReference type="ARBA" id="ARBA00023136"/>
    </source>
</evidence>
<evidence type="ECO:0000256" key="5">
    <source>
        <dbReference type="ARBA" id="ARBA00022490"/>
    </source>
</evidence>
<reference evidence="13" key="1">
    <citation type="journal article" date="2019" name="bioRxiv">
        <title>The Genome of the Zebra Mussel, Dreissena polymorpha: A Resource for Invasive Species Research.</title>
        <authorList>
            <person name="McCartney M.A."/>
            <person name="Auch B."/>
            <person name="Kono T."/>
            <person name="Mallez S."/>
            <person name="Zhang Y."/>
            <person name="Obille A."/>
            <person name="Becker A."/>
            <person name="Abrahante J.E."/>
            <person name="Garbe J."/>
            <person name="Badalamenti J.P."/>
            <person name="Herman A."/>
            <person name="Mangelson H."/>
            <person name="Liachko I."/>
            <person name="Sullivan S."/>
            <person name="Sone E.D."/>
            <person name="Koren S."/>
            <person name="Silverstein K.A.T."/>
            <person name="Beckman K.B."/>
            <person name="Gohl D.M."/>
        </authorList>
    </citation>
    <scope>NUCLEOTIDE SEQUENCE</scope>
    <source>
        <strain evidence="13">Duluth1</strain>
        <tissue evidence="13">Whole animal</tissue>
    </source>
</reference>
<dbReference type="InterPro" id="IPR043544">
    <property type="entry name" value="SNX10/11"/>
</dbReference>
<dbReference type="GO" id="GO:0005768">
    <property type="term" value="C:endosome"/>
    <property type="evidence" value="ECO:0007669"/>
    <property type="project" value="UniProtKB-SubCell"/>
</dbReference>
<dbReference type="Pfam" id="PF00787">
    <property type="entry name" value="PX"/>
    <property type="match status" value="1"/>
</dbReference>
<feature type="domain" description="PX" evidence="12">
    <location>
        <begin position="1"/>
        <end position="115"/>
    </location>
</feature>
<reference evidence="13" key="2">
    <citation type="submission" date="2020-11" db="EMBL/GenBank/DDBJ databases">
        <authorList>
            <person name="McCartney M.A."/>
            <person name="Auch B."/>
            <person name="Kono T."/>
            <person name="Mallez S."/>
            <person name="Becker A."/>
            <person name="Gohl D.M."/>
            <person name="Silverstein K.A.T."/>
            <person name="Koren S."/>
            <person name="Bechman K.B."/>
            <person name="Herman A."/>
            <person name="Abrahante J.E."/>
            <person name="Garbe J."/>
        </authorList>
    </citation>
    <scope>NUCLEOTIDE SEQUENCE</scope>
    <source>
        <strain evidence="13">Duluth1</strain>
        <tissue evidence="13">Whole animal</tissue>
    </source>
</reference>
<dbReference type="GO" id="GO:0016050">
    <property type="term" value="P:vesicle organization"/>
    <property type="evidence" value="ECO:0007669"/>
    <property type="project" value="TreeGrafter"/>
</dbReference>
<sequence length="384" mass="42061">MESDLDICVCNPCTDKFTTYEILIKTSNPAFTLRKSRTRRRYNDFCWLKNILKSHHPVCLCPELPEKNNSSERFEPQFVVDRMTKLGEWLSSIVNISLYLSDSALHLFLQTTLTCNQIDLYLKGSLAEEDVAKGYRSAMMKKSDSTTSSPRHSGDPTELDQSTNPESARHQADQSTNADLISHQPVPEASESAENQSISQNGDITLNHESAENQSISQNGEIPLNHDSAQNQSISQNGDVTLDHESAENQTISQNGDIPLNHESAESQSISQNGDVTLDHESAKNQSISQNGDITVNHGSDLELSLSIESSEDSSISSSADLETFASNYPQVTEVQTDVNKCGADSTSTCVQDTDSAVFSGEGSISEENKAKSKVDKGVIFSIN</sequence>
<evidence type="ECO:0000259" key="12">
    <source>
        <dbReference type="PROSITE" id="PS50195"/>
    </source>
</evidence>
<dbReference type="SUPFAM" id="SSF64268">
    <property type="entry name" value="PX domain"/>
    <property type="match status" value="1"/>
</dbReference>
<organism evidence="13 14">
    <name type="scientific">Dreissena polymorpha</name>
    <name type="common">Zebra mussel</name>
    <name type="synonym">Mytilus polymorpha</name>
    <dbReference type="NCBI Taxonomy" id="45954"/>
    <lineage>
        <taxon>Eukaryota</taxon>
        <taxon>Metazoa</taxon>
        <taxon>Spiralia</taxon>
        <taxon>Lophotrochozoa</taxon>
        <taxon>Mollusca</taxon>
        <taxon>Bivalvia</taxon>
        <taxon>Autobranchia</taxon>
        <taxon>Heteroconchia</taxon>
        <taxon>Euheterodonta</taxon>
        <taxon>Imparidentia</taxon>
        <taxon>Neoheterodontei</taxon>
        <taxon>Myida</taxon>
        <taxon>Dreissenoidea</taxon>
        <taxon>Dreissenidae</taxon>
        <taxon>Dreissena</taxon>
    </lineage>
</organism>
<evidence type="ECO:0000256" key="10">
    <source>
        <dbReference type="ARBA" id="ARBA00029433"/>
    </source>
</evidence>
<keyword evidence="7" id="KW-0653">Protein transport</keyword>
<evidence type="ECO:0000256" key="4">
    <source>
        <dbReference type="ARBA" id="ARBA00022448"/>
    </source>
</evidence>
<evidence type="ECO:0000256" key="3">
    <source>
        <dbReference type="ARBA" id="ARBA00010883"/>
    </source>
</evidence>
<dbReference type="InterPro" id="IPR036871">
    <property type="entry name" value="PX_dom_sf"/>
</dbReference>
<dbReference type="SMART" id="SM00312">
    <property type="entry name" value="PX"/>
    <property type="match status" value="1"/>
</dbReference>
<dbReference type="Proteomes" id="UP000828390">
    <property type="component" value="Unassembled WGS sequence"/>
</dbReference>
<dbReference type="PANTHER" id="PTHR46209">
    <property type="entry name" value="PX DOMAIN-CONTAINING PROTEIN"/>
    <property type="match status" value="1"/>
</dbReference>
<evidence type="ECO:0000256" key="2">
    <source>
        <dbReference type="ARBA" id="ARBA00004496"/>
    </source>
</evidence>
<accession>A0A9D4BEQ5</accession>
<evidence type="ECO:0000256" key="11">
    <source>
        <dbReference type="SAM" id="MobiDB-lite"/>
    </source>
</evidence>
<dbReference type="PANTHER" id="PTHR46209:SF3">
    <property type="entry name" value="PX DOMAIN-CONTAINING PROTEIN"/>
    <property type="match status" value="1"/>
</dbReference>
<dbReference type="Gene3D" id="3.30.1520.10">
    <property type="entry name" value="Phox-like domain"/>
    <property type="match status" value="1"/>
</dbReference>
<evidence type="ECO:0000313" key="13">
    <source>
        <dbReference type="EMBL" id="KAH3700260.1"/>
    </source>
</evidence>
<keyword evidence="5" id="KW-0963">Cytoplasm</keyword>
<protein>
    <recommendedName>
        <fullName evidence="12">PX domain-containing protein</fullName>
    </recommendedName>
</protein>
<feature type="region of interest" description="Disordered" evidence="11">
    <location>
        <begin position="253"/>
        <end position="272"/>
    </location>
</feature>
<keyword evidence="9" id="KW-0472">Membrane</keyword>
<name>A0A9D4BEQ5_DREPO</name>
<keyword evidence="6" id="KW-0967">Endosome</keyword>
<keyword evidence="4" id="KW-0813">Transport</keyword>
<evidence type="ECO:0000256" key="6">
    <source>
        <dbReference type="ARBA" id="ARBA00022753"/>
    </source>
</evidence>
<dbReference type="OrthoDB" id="5227681at2759"/>
<comment type="subcellular location">
    <subcellularLocation>
        <location evidence="2">Cytoplasm</location>
    </subcellularLocation>
    <subcellularLocation>
        <location evidence="10">Endomembrane system</location>
        <topology evidence="10">Peripheral membrane protein</topology>
        <orientation evidence="10">Cytoplasmic side</orientation>
    </subcellularLocation>
    <subcellularLocation>
        <location evidence="1">Endosome</location>
    </subcellularLocation>
</comment>
<keyword evidence="14" id="KW-1185">Reference proteome</keyword>
<evidence type="ECO:0000256" key="7">
    <source>
        <dbReference type="ARBA" id="ARBA00022927"/>
    </source>
</evidence>
<dbReference type="PROSITE" id="PS50195">
    <property type="entry name" value="PX"/>
    <property type="match status" value="1"/>
</dbReference>
<comment type="similarity">
    <text evidence="3">Belongs to the sorting nexin family.</text>
</comment>
<feature type="region of interest" description="Disordered" evidence="11">
    <location>
        <begin position="138"/>
        <end position="176"/>
    </location>
</feature>
<dbReference type="EMBL" id="JAIWYP010000015">
    <property type="protein sequence ID" value="KAH3700260.1"/>
    <property type="molecule type" value="Genomic_DNA"/>
</dbReference>
<proteinExistence type="inferred from homology"/>
<comment type="caution">
    <text evidence="13">The sequence shown here is derived from an EMBL/GenBank/DDBJ whole genome shotgun (WGS) entry which is preliminary data.</text>
</comment>
<evidence type="ECO:0000256" key="8">
    <source>
        <dbReference type="ARBA" id="ARBA00023121"/>
    </source>
</evidence>
<evidence type="ECO:0000313" key="14">
    <source>
        <dbReference type="Proteomes" id="UP000828390"/>
    </source>
</evidence>
<dbReference type="GO" id="GO:1901981">
    <property type="term" value="F:phosphatidylinositol phosphate binding"/>
    <property type="evidence" value="ECO:0007669"/>
    <property type="project" value="TreeGrafter"/>
</dbReference>
<dbReference type="GO" id="GO:0006886">
    <property type="term" value="P:intracellular protein transport"/>
    <property type="evidence" value="ECO:0007669"/>
    <property type="project" value="InterPro"/>
</dbReference>
<keyword evidence="8" id="KW-0446">Lipid-binding</keyword>